<reference evidence="1 2" key="1">
    <citation type="journal article" date="2015" name="Genome Announc.">
        <title>Expanding the biotechnology potential of lactobacilli through comparative genomics of 213 strains and associated genera.</title>
        <authorList>
            <person name="Sun Z."/>
            <person name="Harris H.M."/>
            <person name="McCann A."/>
            <person name="Guo C."/>
            <person name="Argimon S."/>
            <person name="Zhang W."/>
            <person name="Yang X."/>
            <person name="Jeffery I.B."/>
            <person name="Cooney J.C."/>
            <person name="Kagawa T.F."/>
            <person name="Liu W."/>
            <person name="Song Y."/>
            <person name="Salvetti E."/>
            <person name="Wrobel A."/>
            <person name="Rasinkangas P."/>
            <person name="Parkhill J."/>
            <person name="Rea M.C."/>
            <person name="O'Sullivan O."/>
            <person name="Ritari J."/>
            <person name="Douillard F.P."/>
            <person name="Paul Ross R."/>
            <person name="Yang R."/>
            <person name="Briner A.E."/>
            <person name="Felis G.E."/>
            <person name="de Vos W.M."/>
            <person name="Barrangou R."/>
            <person name="Klaenhammer T.R."/>
            <person name="Caufield P.W."/>
            <person name="Cui Y."/>
            <person name="Zhang H."/>
            <person name="O'Toole P.W."/>
        </authorList>
    </citation>
    <scope>NUCLEOTIDE SEQUENCE [LARGE SCALE GENOMIC DNA]</scope>
    <source>
        <strain evidence="1 2">DSM 5707</strain>
    </source>
</reference>
<dbReference type="RefSeq" id="WP_057908984.1">
    <property type="nucleotide sequence ID" value="NZ_AZGK01000015.1"/>
</dbReference>
<name>A0A0R1YTJ0_9LACO</name>
<organism evidence="1 2">
    <name type="scientific">Lentilactobacillus parabuchneri DSM 5707 = NBRC 107865</name>
    <dbReference type="NCBI Taxonomy" id="1423784"/>
    <lineage>
        <taxon>Bacteria</taxon>
        <taxon>Bacillati</taxon>
        <taxon>Bacillota</taxon>
        <taxon>Bacilli</taxon>
        <taxon>Lactobacillales</taxon>
        <taxon>Lactobacillaceae</taxon>
        <taxon>Lentilactobacillus</taxon>
    </lineage>
</organism>
<proteinExistence type="predicted"/>
<gene>
    <name evidence="1" type="ORF">FC51_GL000805</name>
</gene>
<evidence type="ECO:0000313" key="1">
    <source>
        <dbReference type="EMBL" id="KRM45629.1"/>
    </source>
</evidence>
<protein>
    <submittedName>
        <fullName evidence="1">Uncharacterized protein</fullName>
    </submittedName>
</protein>
<comment type="caution">
    <text evidence="1">The sequence shown here is derived from an EMBL/GenBank/DDBJ whole genome shotgun (WGS) entry which is preliminary data.</text>
</comment>
<dbReference type="Proteomes" id="UP000051957">
    <property type="component" value="Unassembled WGS sequence"/>
</dbReference>
<dbReference type="EMBL" id="AZGK01000015">
    <property type="protein sequence ID" value="KRM45629.1"/>
    <property type="molecule type" value="Genomic_DNA"/>
</dbReference>
<dbReference type="GeneID" id="69803031"/>
<dbReference type="AlphaFoldDB" id="A0A0R1YTJ0"/>
<accession>A0A0R1YTJ0</accession>
<sequence>MEKDTVSFIDDLVNEKITGKTFTKKLADIIAEPEKSMQPVYDYVEEQLNLGKLGYAELKASDEDVSLRLETNLINLPFQDAKIISKMLQDEETLPVNVYLVIVSPLVNQSGLRIDEVASADDYVGNVANYLDMMNNWVSEHLAAVKENLEKQSEEK</sequence>
<evidence type="ECO:0000313" key="2">
    <source>
        <dbReference type="Proteomes" id="UP000051957"/>
    </source>
</evidence>
<dbReference type="PATRIC" id="fig|1423784.4.peg.809"/>